<dbReference type="NCBIfam" id="TIGR03827">
    <property type="entry name" value="GNAT_ablB"/>
    <property type="match status" value="1"/>
</dbReference>
<dbReference type="InterPro" id="IPR000182">
    <property type="entry name" value="GNAT_dom"/>
</dbReference>
<dbReference type="CDD" id="cd04301">
    <property type="entry name" value="NAT_SF"/>
    <property type="match status" value="1"/>
</dbReference>
<dbReference type="PROSITE" id="PS51186">
    <property type="entry name" value="GNAT"/>
    <property type="match status" value="1"/>
</dbReference>
<dbReference type="InterPro" id="IPR022525">
    <property type="entry name" value="GNAT_AblB"/>
</dbReference>
<keyword evidence="3" id="KW-1185">Reference proteome</keyword>
<protein>
    <submittedName>
        <fullName evidence="2">Beta-lysine acetyltransferase</fullName>
    </submittedName>
</protein>
<dbReference type="Gene3D" id="3.40.630.30">
    <property type="match status" value="1"/>
</dbReference>
<dbReference type="Pfam" id="PF00583">
    <property type="entry name" value="Acetyltransf_1"/>
    <property type="match status" value="1"/>
</dbReference>
<name>A0A4R1S8G4_HYDET</name>
<evidence type="ECO:0000259" key="1">
    <source>
        <dbReference type="PROSITE" id="PS51186"/>
    </source>
</evidence>
<gene>
    <name evidence="2" type="ORF">EDC14_1003122</name>
</gene>
<evidence type="ECO:0000313" key="2">
    <source>
        <dbReference type="EMBL" id="TCL75190.1"/>
    </source>
</evidence>
<dbReference type="Proteomes" id="UP000295008">
    <property type="component" value="Unassembled WGS sequence"/>
</dbReference>
<dbReference type="GO" id="GO:0008080">
    <property type="term" value="F:N-acetyltransferase activity"/>
    <property type="evidence" value="ECO:0007669"/>
    <property type="project" value="InterPro"/>
</dbReference>
<comment type="caution">
    <text evidence="2">The sequence shown here is derived from an EMBL/GenBank/DDBJ whole genome shotgun (WGS) entry which is preliminary data.</text>
</comment>
<organism evidence="2 3">
    <name type="scientific">Hydrogenispora ethanolica</name>
    <dbReference type="NCBI Taxonomy" id="1082276"/>
    <lineage>
        <taxon>Bacteria</taxon>
        <taxon>Bacillati</taxon>
        <taxon>Bacillota</taxon>
        <taxon>Hydrogenispora</taxon>
    </lineage>
</organism>
<accession>A0A4R1S8G4</accession>
<keyword evidence="2" id="KW-0808">Transferase</keyword>
<dbReference type="SUPFAM" id="SSF55729">
    <property type="entry name" value="Acyl-CoA N-acyltransferases (Nat)"/>
    <property type="match status" value="1"/>
</dbReference>
<dbReference type="InterPro" id="IPR016181">
    <property type="entry name" value="Acyl_CoA_acyltransferase"/>
</dbReference>
<proteinExistence type="predicted"/>
<dbReference type="AlphaFoldDB" id="A0A4R1S8G4"/>
<dbReference type="EMBL" id="SLUN01000003">
    <property type="protein sequence ID" value="TCL75190.1"/>
    <property type="molecule type" value="Genomic_DNA"/>
</dbReference>
<feature type="domain" description="N-acetyltransferase" evidence="1">
    <location>
        <begin position="125"/>
        <end position="277"/>
    </location>
</feature>
<reference evidence="2 3" key="1">
    <citation type="submission" date="2019-03" db="EMBL/GenBank/DDBJ databases">
        <title>Genomic Encyclopedia of Type Strains, Phase IV (KMG-IV): sequencing the most valuable type-strain genomes for metagenomic binning, comparative biology and taxonomic classification.</title>
        <authorList>
            <person name="Goeker M."/>
        </authorList>
    </citation>
    <scope>NUCLEOTIDE SEQUENCE [LARGE SCALE GENOMIC DNA]</scope>
    <source>
        <strain evidence="2 3">LX-B</strain>
    </source>
</reference>
<sequence length="277" mass="31355">MSDILARLGDSLIQHGKHNDRVYLMKLSPGDYPAILSGIEELVAEHRYTKVFAKVPESCAEEFLRHGYQIEAQVPDFYWGKIRALFLAKYYSESRKAFPEQELQNVRELVRTTAARREVPEPGPFRVAPMAEPDAAAMAELYRRVFPSYPFPIDRPEYLRETMAGETFYFGIRDCGRLIALSSAETDREYLNAEMTDFAVLPEYRGSGLAGLLLRQMEEAAQRLGIKTAYTIARLKSAGMNVTFLKSGYSYTGTLINNTQIAGGFESMNVLYKKLAE</sequence>
<dbReference type="RefSeq" id="WP_243662799.1">
    <property type="nucleotide sequence ID" value="NZ_SLUN01000003.1"/>
</dbReference>
<evidence type="ECO:0000313" key="3">
    <source>
        <dbReference type="Proteomes" id="UP000295008"/>
    </source>
</evidence>